<organism evidence="2 3">
    <name type="scientific">Methylophilus medardicus</name>
    <dbReference type="NCBI Taxonomy" id="2588534"/>
    <lineage>
        <taxon>Bacteria</taxon>
        <taxon>Pseudomonadati</taxon>
        <taxon>Pseudomonadota</taxon>
        <taxon>Betaproteobacteria</taxon>
        <taxon>Nitrosomonadales</taxon>
        <taxon>Methylophilaceae</taxon>
        <taxon>Methylophilus</taxon>
    </lineage>
</organism>
<dbReference type="PANTHER" id="PTHR33525:SF3">
    <property type="entry name" value="RIBONUCLEASE Y"/>
    <property type="match status" value="1"/>
</dbReference>
<dbReference type="OrthoDB" id="9126875at2"/>
<dbReference type="Gene3D" id="1.10.3210.10">
    <property type="entry name" value="Hypothetical protein af1432"/>
    <property type="match status" value="1"/>
</dbReference>
<evidence type="ECO:0000313" key="3">
    <source>
        <dbReference type="Proteomes" id="UP000311008"/>
    </source>
</evidence>
<dbReference type="Pfam" id="PF08668">
    <property type="entry name" value="HDOD"/>
    <property type="match status" value="1"/>
</dbReference>
<dbReference type="KEGG" id="mmec:FIU01_04825"/>
<dbReference type="Proteomes" id="UP000311008">
    <property type="component" value="Chromosome"/>
</dbReference>
<dbReference type="InterPro" id="IPR052340">
    <property type="entry name" value="RNase_Y/CdgJ"/>
</dbReference>
<feature type="domain" description="HDOD" evidence="1">
    <location>
        <begin position="25"/>
        <end position="224"/>
    </location>
</feature>
<dbReference type="RefSeq" id="WP_140003254.1">
    <property type="nucleotide sequence ID" value="NZ_CP040946.1"/>
</dbReference>
<dbReference type="PANTHER" id="PTHR33525">
    <property type="match status" value="1"/>
</dbReference>
<accession>A0A5B8CRK5</accession>
<dbReference type="PROSITE" id="PS51833">
    <property type="entry name" value="HDOD"/>
    <property type="match status" value="1"/>
</dbReference>
<reference evidence="3" key="1">
    <citation type="journal article" date="2019" name="ISME J.">
        <title>Evolution in action: habitat transition from sediment to the pelagial leads to genome streamlining in Methylophilaceae.</title>
        <authorList>
            <person name="Salcher M."/>
            <person name="Schaefle D."/>
            <person name="Kaspar M."/>
            <person name="Neuenschwander S.M."/>
            <person name="Ghai R."/>
        </authorList>
    </citation>
    <scope>NUCLEOTIDE SEQUENCE [LARGE SCALE GENOMIC DNA]</scope>
    <source>
        <strain evidence="3">MMS-M-51</strain>
    </source>
</reference>
<gene>
    <name evidence="2" type="ORF">FIU01_04825</name>
</gene>
<keyword evidence="3" id="KW-1185">Reference proteome</keyword>
<dbReference type="AlphaFoldDB" id="A0A5B8CRK5"/>
<protein>
    <submittedName>
        <fullName evidence="2">HDOD domain-containing protein</fullName>
    </submittedName>
</protein>
<proteinExistence type="predicted"/>
<name>A0A5B8CRK5_9PROT</name>
<dbReference type="InterPro" id="IPR013976">
    <property type="entry name" value="HDOD"/>
</dbReference>
<dbReference type="SUPFAM" id="SSF109604">
    <property type="entry name" value="HD-domain/PDEase-like"/>
    <property type="match status" value="1"/>
</dbReference>
<evidence type="ECO:0000313" key="2">
    <source>
        <dbReference type="EMBL" id="QDC43912.1"/>
    </source>
</evidence>
<sequence>MVTLTEARANRTVKDWVAFLKQADTPVLRQTARELAQLREREEETGARDITRVVINDPLMVFKVLTYANNHRSRHQLQDLVQVEQALMMMGSSTFFEQIPTERHVEDVLNQHVPALIDLLKLMVRAHRAGYFAAEFAAHLMDLHAEEVRVAASLYDFAEMLMWCFYPEAMDEISQRQSADKTLRSRVVQQEVLGFRLLDLQAELVRAFNLPALLNDLMDEQRAHLPRVRNVQLAVNLARHSADGWDNAALPDDYKDIAQLLHVDVDRVRHIVGVPQSRS</sequence>
<dbReference type="EMBL" id="CP040946">
    <property type="protein sequence ID" value="QDC43912.1"/>
    <property type="molecule type" value="Genomic_DNA"/>
</dbReference>
<evidence type="ECO:0000259" key="1">
    <source>
        <dbReference type="PROSITE" id="PS51833"/>
    </source>
</evidence>